<organism evidence="19 20">
    <name type="scientific">Skermanella aerolata</name>
    <dbReference type="NCBI Taxonomy" id="393310"/>
    <lineage>
        <taxon>Bacteria</taxon>
        <taxon>Pseudomonadati</taxon>
        <taxon>Pseudomonadota</taxon>
        <taxon>Alphaproteobacteria</taxon>
        <taxon>Rhodospirillales</taxon>
        <taxon>Azospirillaceae</taxon>
        <taxon>Skermanella</taxon>
    </lineage>
</organism>
<dbReference type="GO" id="GO:0005886">
    <property type="term" value="C:plasma membrane"/>
    <property type="evidence" value="ECO:0007669"/>
    <property type="project" value="UniProtKB-SubCell"/>
</dbReference>
<comment type="caution">
    <text evidence="19">The sequence shown here is derived from an EMBL/GenBank/DDBJ whole genome shotgun (WGS) entry which is preliminary data.</text>
</comment>
<feature type="compositionally biased region" description="Basic and acidic residues" evidence="17">
    <location>
        <begin position="9"/>
        <end position="21"/>
    </location>
</feature>
<dbReference type="AlphaFoldDB" id="A0A512DV01"/>
<dbReference type="InterPro" id="IPR005171">
    <property type="entry name" value="Cyt_c_oxidase_su4_prok"/>
</dbReference>
<keyword evidence="20" id="KW-1185">Reference proteome</keyword>
<sequence>MSAQSERQNTVEHHDTDDHDDAGAHHGSFKDYLIGFFLSAVLTAIPFWIVIYDVFRNPMVGAVVILIFAFVQIVVHMVYFLHLNSKSEGGWTVLALIFTSILVVITLAGSLWVMSHLDANMMPMSPAHMRSMP</sequence>
<proteinExistence type="inferred from homology"/>
<dbReference type="GO" id="GO:0015990">
    <property type="term" value="P:electron transport coupled proton transport"/>
    <property type="evidence" value="ECO:0007669"/>
    <property type="project" value="InterPro"/>
</dbReference>
<feature type="transmembrane region" description="Helical" evidence="18">
    <location>
        <begin position="32"/>
        <end position="52"/>
    </location>
</feature>
<dbReference type="GO" id="GO:0015078">
    <property type="term" value="F:proton transmembrane transporter activity"/>
    <property type="evidence" value="ECO:0007669"/>
    <property type="project" value="TreeGrafter"/>
</dbReference>
<keyword evidence="7 18" id="KW-0812">Transmembrane</keyword>
<evidence type="ECO:0000313" key="20">
    <source>
        <dbReference type="Proteomes" id="UP000321523"/>
    </source>
</evidence>
<dbReference type="PANTHER" id="PTHR36835:SF1">
    <property type="entry name" value="CYTOCHROME BO(3) UBIQUINOL OXIDASE SUBUNIT 4"/>
    <property type="match status" value="1"/>
</dbReference>
<evidence type="ECO:0000256" key="12">
    <source>
        <dbReference type="ARBA" id="ARBA00025694"/>
    </source>
</evidence>
<keyword evidence="10" id="KW-0560">Oxidoreductase</keyword>
<evidence type="ECO:0000256" key="9">
    <source>
        <dbReference type="ARBA" id="ARBA00022989"/>
    </source>
</evidence>
<dbReference type="InterPro" id="IPR014210">
    <property type="entry name" value="Cyt_o_ubiqinol_oxidase_su4"/>
</dbReference>
<evidence type="ECO:0000256" key="10">
    <source>
        <dbReference type="ARBA" id="ARBA00023002"/>
    </source>
</evidence>
<feature type="transmembrane region" description="Helical" evidence="18">
    <location>
        <begin position="59"/>
        <end position="81"/>
    </location>
</feature>
<feature type="transmembrane region" description="Helical" evidence="18">
    <location>
        <begin position="93"/>
        <end position="114"/>
    </location>
</feature>
<dbReference type="GO" id="GO:0009486">
    <property type="term" value="F:cytochrome bo3 ubiquinol oxidase activity"/>
    <property type="evidence" value="ECO:0007669"/>
    <property type="project" value="InterPro"/>
</dbReference>
<dbReference type="PANTHER" id="PTHR36835">
    <property type="entry name" value="CYTOCHROME BO(3) UBIQUINOL OXIDASE SUBUNIT 4"/>
    <property type="match status" value="1"/>
</dbReference>
<evidence type="ECO:0000256" key="8">
    <source>
        <dbReference type="ARBA" id="ARBA00022982"/>
    </source>
</evidence>
<protein>
    <recommendedName>
        <fullName evidence="4">Cytochrome bo(3) ubiquinol oxidase subunit 4</fullName>
    </recommendedName>
    <alternativeName>
        <fullName evidence="16">Cytochrome o ubiquinol oxidase subunit 4</fullName>
    </alternativeName>
    <alternativeName>
        <fullName evidence="13">Oxidase bo(3) subunit 4</fullName>
    </alternativeName>
    <alternativeName>
        <fullName evidence="14">Ubiquinol oxidase polypeptide IV</fullName>
    </alternativeName>
    <alternativeName>
        <fullName evidence="15">Ubiquinol oxidase subunit 4</fullName>
    </alternativeName>
</protein>
<evidence type="ECO:0000256" key="5">
    <source>
        <dbReference type="ARBA" id="ARBA00022448"/>
    </source>
</evidence>
<evidence type="ECO:0000313" key="19">
    <source>
        <dbReference type="EMBL" id="GEO40282.1"/>
    </source>
</evidence>
<evidence type="ECO:0000256" key="11">
    <source>
        <dbReference type="ARBA" id="ARBA00023136"/>
    </source>
</evidence>
<name>A0A512DV01_9PROT</name>
<comment type="function">
    <text evidence="12">Cytochrome bo(3) ubiquinol terminal oxidase is the component of the aerobic respiratory chain of E.coli that predominates when cells are grown at high aeration. Has proton pump activity across the membrane in addition to electron transfer, pumping 2 protons/electron.</text>
</comment>
<gene>
    <name evidence="19" type="primary">cyoD</name>
    <name evidence="19" type="ORF">SAE02_44300</name>
</gene>
<evidence type="ECO:0000256" key="2">
    <source>
        <dbReference type="ARBA" id="ARBA00008079"/>
    </source>
</evidence>
<dbReference type="GO" id="GO:0009319">
    <property type="term" value="C:cytochrome o ubiquinol oxidase complex"/>
    <property type="evidence" value="ECO:0007669"/>
    <property type="project" value="TreeGrafter"/>
</dbReference>
<feature type="region of interest" description="Disordered" evidence="17">
    <location>
        <begin position="1"/>
        <end position="21"/>
    </location>
</feature>
<reference evidence="19 20" key="1">
    <citation type="submission" date="2019-07" db="EMBL/GenBank/DDBJ databases">
        <title>Whole genome shotgun sequence of Skermanella aerolata NBRC 106429.</title>
        <authorList>
            <person name="Hosoyama A."/>
            <person name="Uohara A."/>
            <person name="Ohji S."/>
            <person name="Ichikawa N."/>
        </authorList>
    </citation>
    <scope>NUCLEOTIDE SEQUENCE [LARGE SCALE GENOMIC DNA]</scope>
    <source>
        <strain evidence="19 20">NBRC 106429</strain>
    </source>
</reference>
<keyword evidence="9 18" id="KW-1133">Transmembrane helix</keyword>
<accession>A0A512DV01</accession>
<evidence type="ECO:0000256" key="1">
    <source>
        <dbReference type="ARBA" id="ARBA00004651"/>
    </source>
</evidence>
<comment type="subcellular location">
    <subcellularLocation>
        <location evidence="1">Cell membrane</location>
        <topology evidence="1">Multi-pass membrane protein</topology>
    </subcellularLocation>
</comment>
<dbReference type="InterPro" id="IPR050968">
    <property type="entry name" value="Cytochrome_c_oxidase_bac_sub4"/>
</dbReference>
<evidence type="ECO:0000256" key="16">
    <source>
        <dbReference type="ARBA" id="ARBA00032185"/>
    </source>
</evidence>
<evidence type="ECO:0000256" key="17">
    <source>
        <dbReference type="SAM" id="MobiDB-lite"/>
    </source>
</evidence>
<dbReference type="OrthoDB" id="2375888at2"/>
<evidence type="ECO:0000256" key="4">
    <source>
        <dbReference type="ARBA" id="ARBA00014689"/>
    </source>
</evidence>
<evidence type="ECO:0000256" key="18">
    <source>
        <dbReference type="SAM" id="Phobius"/>
    </source>
</evidence>
<comment type="subunit">
    <text evidence="3">Heterooctamer of two A chains, two B chains, two C chains and two D chains.</text>
</comment>
<dbReference type="Proteomes" id="UP000321523">
    <property type="component" value="Unassembled WGS sequence"/>
</dbReference>
<keyword evidence="6" id="KW-1003">Cell membrane</keyword>
<dbReference type="GO" id="GO:0019646">
    <property type="term" value="P:aerobic electron transport chain"/>
    <property type="evidence" value="ECO:0007669"/>
    <property type="project" value="TreeGrafter"/>
</dbReference>
<comment type="similarity">
    <text evidence="2">Belongs to the cytochrome c oxidase bacterial subunit 4 family.</text>
</comment>
<dbReference type="RefSeq" id="WP_044429516.1">
    <property type="nucleotide sequence ID" value="NZ_BJYZ01000020.1"/>
</dbReference>
<evidence type="ECO:0000256" key="6">
    <source>
        <dbReference type="ARBA" id="ARBA00022475"/>
    </source>
</evidence>
<keyword evidence="8" id="KW-0249">Electron transport</keyword>
<evidence type="ECO:0000256" key="3">
    <source>
        <dbReference type="ARBA" id="ARBA00011700"/>
    </source>
</evidence>
<evidence type="ECO:0000256" key="14">
    <source>
        <dbReference type="ARBA" id="ARBA00030211"/>
    </source>
</evidence>
<evidence type="ECO:0000256" key="15">
    <source>
        <dbReference type="ARBA" id="ARBA00031887"/>
    </source>
</evidence>
<evidence type="ECO:0000256" key="13">
    <source>
        <dbReference type="ARBA" id="ARBA00030071"/>
    </source>
</evidence>
<keyword evidence="11 18" id="KW-0472">Membrane</keyword>
<dbReference type="NCBIfam" id="TIGR02847">
    <property type="entry name" value="CyoD"/>
    <property type="match status" value="1"/>
</dbReference>
<dbReference type="Pfam" id="PF03626">
    <property type="entry name" value="COX4_pro"/>
    <property type="match status" value="1"/>
</dbReference>
<evidence type="ECO:0000256" key="7">
    <source>
        <dbReference type="ARBA" id="ARBA00022692"/>
    </source>
</evidence>
<dbReference type="EMBL" id="BJYZ01000020">
    <property type="protein sequence ID" value="GEO40282.1"/>
    <property type="molecule type" value="Genomic_DNA"/>
</dbReference>
<keyword evidence="5" id="KW-0813">Transport</keyword>